<accession>A0A2N7JZD2</accession>
<evidence type="ECO:0000256" key="1">
    <source>
        <dbReference type="SAM" id="Coils"/>
    </source>
</evidence>
<dbReference type="Proteomes" id="UP000235533">
    <property type="component" value="Unassembled WGS sequence"/>
</dbReference>
<organism evidence="2 3">
    <name type="scientific">Vibrio splendidus</name>
    <dbReference type="NCBI Taxonomy" id="29497"/>
    <lineage>
        <taxon>Bacteria</taxon>
        <taxon>Pseudomonadati</taxon>
        <taxon>Pseudomonadota</taxon>
        <taxon>Gammaproteobacteria</taxon>
        <taxon>Vibrionales</taxon>
        <taxon>Vibrionaceae</taxon>
        <taxon>Vibrio</taxon>
    </lineage>
</organism>
<gene>
    <name evidence="2" type="ORF">BCT54_16230</name>
</gene>
<feature type="coiled-coil region" evidence="1">
    <location>
        <begin position="56"/>
        <end position="133"/>
    </location>
</feature>
<proteinExistence type="predicted"/>
<dbReference type="RefSeq" id="WP_102550918.1">
    <property type="nucleotide sequence ID" value="NZ_MCZF01000012.1"/>
</dbReference>
<reference evidence="3" key="1">
    <citation type="submission" date="2016-07" db="EMBL/GenBank/DDBJ databases">
        <title>Nontailed viruses are major unrecognized killers of bacteria in the ocean.</title>
        <authorList>
            <person name="Kauffman K."/>
            <person name="Hussain F."/>
            <person name="Yang J."/>
            <person name="Arevalo P."/>
            <person name="Brown J."/>
            <person name="Cutler M."/>
            <person name="Kelly L."/>
            <person name="Polz M.F."/>
        </authorList>
    </citation>
    <scope>NUCLEOTIDE SEQUENCE [LARGE SCALE GENOMIC DNA]</scope>
    <source>
        <strain evidence="3">10N.261.48.B5</strain>
    </source>
</reference>
<protein>
    <recommendedName>
        <fullName evidence="4">Bacterioferritin comigratory protein</fullName>
    </recommendedName>
</protein>
<sequence>MSKRERGFQRTKQELKDALSRLIANQPESIELKQRLQSGKVIKINNANVEKEAGKANQALRRHPDVKEEIEKAESERLFGKPRTNSIYSIKNEPLFKQQKQRLDNARAIKKKLEAEKSELQEEARRKDEVLKLQASKMDEMIAALWDAIPPEDIENRMAAAKKIIEVVWFRGVDPTTG</sequence>
<dbReference type="EMBL" id="MCZF01000012">
    <property type="protein sequence ID" value="PMM65989.1"/>
    <property type="molecule type" value="Genomic_DNA"/>
</dbReference>
<name>A0A2N7JZD2_VIBSP</name>
<evidence type="ECO:0008006" key="4">
    <source>
        <dbReference type="Google" id="ProtNLM"/>
    </source>
</evidence>
<evidence type="ECO:0000313" key="3">
    <source>
        <dbReference type="Proteomes" id="UP000235533"/>
    </source>
</evidence>
<dbReference type="AlphaFoldDB" id="A0A2N7JZD2"/>
<evidence type="ECO:0000313" key="2">
    <source>
        <dbReference type="EMBL" id="PMM65989.1"/>
    </source>
</evidence>
<comment type="caution">
    <text evidence="2">The sequence shown here is derived from an EMBL/GenBank/DDBJ whole genome shotgun (WGS) entry which is preliminary data.</text>
</comment>
<keyword evidence="1" id="KW-0175">Coiled coil</keyword>